<dbReference type="PRINTS" id="PR00463">
    <property type="entry name" value="EP450I"/>
</dbReference>
<evidence type="ECO:0000256" key="2">
    <source>
        <dbReference type="ARBA" id="ARBA00010617"/>
    </source>
</evidence>
<feature type="non-terminal residue" evidence="8">
    <location>
        <position position="184"/>
    </location>
</feature>
<sequence>EAIARHKKFETEGKDFMYAFMEKINQGTSNSAVLFALIQVLRDRAMQDRIHQEIDQVLGEDMPCWADNHRLPYTAAFLQESLRYYTIAPLAGPRRILRETVLDGYTIPKDTTVLISLGDIHSDPQYWEEPHVFKPERCPGDPLARAFIFITFVGLLQRYLLTCEVMPSPDPEPGMLQAPKPFTA</sequence>
<dbReference type="GO" id="GO:0006082">
    <property type="term" value="P:organic acid metabolic process"/>
    <property type="evidence" value="ECO:0007669"/>
    <property type="project" value="TreeGrafter"/>
</dbReference>
<name>A0A0L7L7V0_OPEBR</name>
<comment type="caution">
    <text evidence="8">The sequence shown here is derived from an EMBL/GenBank/DDBJ whole genome shotgun (WGS) entry which is preliminary data.</text>
</comment>
<dbReference type="AlphaFoldDB" id="A0A0L7L7V0"/>
<dbReference type="PANTHER" id="PTHR24300:SF376">
    <property type="entry name" value="CYTOCHROME P450 15A1"/>
    <property type="match status" value="1"/>
</dbReference>
<dbReference type="InterPro" id="IPR050182">
    <property type="entry name" value="Cytochrome_P450_fam2"/>
</dbReference>
<keyword evidence="9" id="KW-1185">Reference proteome</keyword>
<dbReference type="SUPFAM" id="SSF48264">
    <property type="entry name" value="Cytochrome P450"/>
    <property type="match status" value="1"/>
</dbReference>
<dbReference type="InterPro" id="IPR036396">
    <property type="entry name" value="Cyt_P450_sf"/>
</dbReference>
<dbReference type="Proteomes" id="UP000037510">
    <property type="component" value="Unassembled WGS sequence"/>
</dbReference>
<comment type="cofactor">
    <cofactor evidence="1">
        <name>heme</name>
        <dbReference type="ChEBI" id="CHEBI:30413"/>
    </cofactor>
</comment>
<dbReference type="GO" id="GO:0020037">
    <property type="term" value="F:heme binding"/>
    <property type="evidence" value="ECO:0007669"/>
    <property type="project" value="InterPro"/>
</dbReference>
<evidence type="ECO:0000313" key="8">
    <source>
        <dbReference type="EMBL" id="KOB71440.1"/>
    </source>
</evidence>
<feature type="non-terminal residue" evidence="8">
    <location>
        <position position="1"/>
    </location>
</feature>
<dbReference type="GO" id="GO:0005506">
    <property type="term" value="F:iron ion binding"/>
    <property type="evidence" value="ECO:0007669"/>
    <property type="project" value="InterPro"/>
</dbReference>
<protein>
    <submittedName>
        <fullName evidence="8">Cytochrome P450</fullName>
    </submittedName>
</protein>
<keyword evidence="6" id="KW-0408">Iron</keyword>
<proteinExistence type="inferred from homology"/>
<keyword evidence="3" id="KW-0349">Heme</keyword>
<dbReference type="GO" id="GO:0005737">
    <property type="term" value="C:cytoplasm"/>
    <property type="evidence" value="ECO:0007669"/>
    <property type="project" value="TreeGrafter"/>
</dbReference>
<accession>A0A0L7L7V0</accession>
<evidence type="ECO:0000256" key="4">
    <source>
        <dbReference type="ARBA" id="ARBA00022723"/>
    </source>
</evidence>
<reference evidence="8 9" key="1">
    <citation type="journal article" date="2015" name="Genome Biol. Evol.">
        <title>The genome of winter moth (Operophtera brumata) provides a genomic perspective on sexual dimorphism and phenology.</title>
        <authorList>
            <person name="Derks M.F."/>
            <person name="Smit S."/>
            <person name="Salis L."/>
            <person name="Schijlen E."/>
            <person name="Bossers A."/>
            <person name="Mateman C."/>
            <person name="Pijl A.S."/>
            <person name="de Ridder D."/>
            <person name="Groenen M.A."/>
            <person name="Visser M.E."/>
            <person name="Megens H.J."/>
        </authorList>
    </citation>
    <scope>NUCLEOTIDE SEQUENCE [LARGE SCALE GENOMIC DNA]</scope>
    <source>
        <strain evidence="8">WM2013NL</strain>
        <tissue evidence="8">Head and thorax</tissue>
    </source>
</reference>
<comment type="similarity">
    <text evidence="2">Belongs to the cytochrome P450 family.</text>
</comment>
<dbReference type="InterPro" id="IPR002401">
    <property type="entry name" value="Cyt_P450_E_grp-I"/>
</dbReference>
<keyword evidence="4" id="KW-0479">Metal-binding</keyword>
<dbReference type="Gene3D" id="1.10.630.10">
    <property type="entry name" value="Cytochrome P450"/>
    <property type="match status" value="1"/>
</dbReference>
<dbReference type="GO" id="GO:0006805">
    <property type="term" value="P:xenobiotic metabolic process"/>
    <property type="evidence" value="ECO:0007669"/>
    <property type="project" value="TreeGrafter"/>
</dbReference>
<evidence type="ECO:0000256" key="7">
    <source>
        <dbReference type="ARBA" id="ARBA00023033"/>
    </source>
</evidence>
<evidence type="ECO:0000256" key="1">
    <source>
        <dbReference type="ARBA" id="ARBA00001971"/>
    </source>
</evidence>
<keyword evidence="5" id="KW-0560">Oxidoreductase</keyword>
<organism evidence="8 9">
    <name type="scientific">Operophtera brumata</name>
    <name type="common">Winter moth</name>
    <name type="synonym">Phalaena brumata</name>
    <dbReference type="NCBI Taxonomy" id="104452"/>
    <lineage>
        <taxon>Eukaryota</taxon>
        <taxon>Metazoa</taxon>
        <taxon>Ecdysozoa</taxon>
        <taxon>Arthropoda</taxon>
        <taxon>Hexapoda</taxon>
        <taxon>Insecta</taxon>
        <taxon>Pterygota</taxon>
        <taxon>Neoptera</taxon>
        <taxon>Endopterygota</taxon>
        <taxon>Lepidoptera</taxon>
        <taxon>Glossata</taxon>
        <taxon>Ditrysia</taxon>
        <taxon>Geometroidea</taxon>
        <taxon>Geometridae</taxon>
        <taxon>Larentiinae</taxon>
        <taxon>Operophtera</taxon>
    </lineage>
</organism>
<dbReference type="EMBL" id="JTDY01002425">
    <property type="protein sequence ID" value="KOB71440.1"/>
    <property type="molecule type" value="Genomic_DNA"/>
</dbReference>
<evidence type="ECO:0000256" key="5">
    <source>
        <dbReference type="ARBA" id="ARBA00023002"/>
    </source>
</evidence>
<dbReference type="PANTHER" id="PTHR24300">
    <property type="entry name" value="CYTOCHROME P450 508A4-RELATED"/>
    <property type="match status" value="1"/>
</dbReference>
<keyword evidence="7" id="KW-0503">Monooxygenase</keyword>
<dbReference type="STRING" id="104452.A0A0L7L7V0"/>
<dbReference type="GO" id="GO:0008395">
    <property type="term" value="F:steroid hydroxylase activity"/>
    <property type="evidence" value="ECO:0007669"/>
    <property type="project" value="TreeGrafter"/>
</dbReference>
<gene>
    <name evidence="8" type="ORF">OBRU01_13762</name>
</gene>
<evidence type="ECO:0000313" key="9">
    <source>
        <dbReference type="Proteomes" id="UP000037510"/>
    </source>
</evidence>
<dbReference type="Pfam" id="PF00067">
    <property type="entry name" value="p450"/>
    <property type="match status" value="1"/>
</dbReference>
<evidence type="ECO:0000256" key="6">
    <source>
        <dbReference type="ARBA" id="ARBA00023004"/>
    </source>
</evidence>
<dbReference type="InterPro" id="IPR001128">
    <property type="entry name" value="Cyt_P450"/>
</dbReference>
<dbReference type="GO" id="GO:0016712">
    <property type="term" value="F:oxidoreductase activity, acting on paired donors, with incorporation or reduction of molecular oxygen, reduced flavin or flavoprotein as one donor, and incorporation of one atom of oxygen"/>
    <property type="evidence" value="ECO:0007669"/>
    <property type="project" value="TreeGrafter"/>
</dbReference>
<evidence type="ECO:0000256" key="3">
    <source>
        <dbReference type="ARBA" id="ARBA00022617"/>
    </source>
</evidence>